<dbReference type="InterPro" id="IPR006464">
    <property type="entry name" value="AcTrfase_RimI/Ard1"/>
</dbReference>
<keyword evidence="2" id="KW-0012">Acyltransferase</keyword>
<evidence type="ECO:0000256" key="2">
    <source>
        <dbReference type="ARBA" id="ARBA00023315"/>
    </source>
</evidence>
<dbReference type="NCBIfam" id="TIGR01575">
    <property type="entry name" value="rimI"/>
    <property type="match status" value="1"/>
</dbReference>
<evidence type="ECO:0000259" key="4">
    <source>
        <dbReference type="PROSITE" id="PS51186"/>
    </source>
</evidence>
<dbReference type="EMBL" id="FOKA01000005">
    <property type="protein sequence ID" value="SFB03130.1"/>
    <property type="molecule type" value="Genomic_DNA"/>
</dbReference>
<evidence type="ECO:0000256" key="1">
    <source>
        <dbReference type="ARBA" id="ARBA00022679"/>
    </source>
</evidence>
<dbReference type="CDD" id="cd04301">
    <property type="entry name" value="NAT_SF"/>
    <property type="match status" value="1"/>
</dbReference>
<feature type="compositionally biased region" description="Low complexity" evidence="3">
    <location>
        <begin position="8"/>
        <end position="19"/>
    </location>
</feature>
<dbReference type="InterPro" id="IPR050832">
    <property type="entry name" value="Bact_Acetyltransf"/>
</dbReference>
<name>A0A1I0XS95_9CELL</name>
<evidence type="ECO:0000313" key="6">
    <source>
        <dbReference type="Proteomes" id="UP000199012"/>
    </source>
</evidence>
<feature type="region of interest" description="Disordered" evidence="3">
    <location>
        <begin position="1"/>
        <end position="31"/>
    </location>
</feature>
<dbReference type="GO" id="GO:0008080">
    <property type="term" value="F:N-acetyltransferase activity"/>
    <property type="evidence" value="ECO:0007669"/>
    <property type="project" value="InterPro"/>
</dbReference>
<dbReference type="AlphaFoldDB" id="A0A1I0XS95"/>
<dbReference type="InterPro" id="IPR000182">
    <property type="entry name" value="GNAT_dom"/>
</dbReference>
<accession>A0A1I0XS95</accession>
<dbReference type="Pfam" id="PF00583">
    <property type="entry name" value="Acetyltransf_1"/>
    <property type="match status" value="1"/>
</dbReference>
<keyword evidence="6" id="KW-1185">Reference proteome</keyword>
<evidence type="ECO:0000313" key="5">
    <source>
        <dbReference type="EMBL" id="SFB03130.1"/>
    </source>
</evidence>
<dbReference type="Gene3D" id="3.40.630.30">
    <property type="match status" value="1"/>
</dbReference>
<protein>
    <submittedName>
        <fullName evidence="5">Ribosomal-protein-alanine N-acetyltransferase</fullName>
    </submittedName>
</protein>
<dbReference type="SUPFAM" id="SSF55729">
    <property type="entry name" value="Acyl-CoA N-acyltransferases (Nat)"/>
    <property type="match status" value="1"/>
</dbReference>
<dbReference type="Proteomes" id="UP000199012">
    <property type="component" value="Unassembled WGS sequence"/>
</dbReference>
<organism evidence="5 6">
    <name type="scientific">Cellulomonas marina</name>
    <dbReference type="NCBI Taxonomy" id="988821"/>
    <lineage>
        <taxon>Bacteria</taxon>
        <taxon>Bacillati</taxon>
        <taxon>Actinomycetota</taxon>
        <taxon>Actinomycetes</taxon>
        <taxon>Micrococcales</taxon>
        <taxon>Cellulomonadaceae</taxon>
        <taxon>Cellulomonas</taxon>
    </lineage>
</organism>
<gene>
    <name evidence="5" type="ORF">SAMN05421867_105217</name>
</gene>
<reference evidence="5 6" key="1">
    <citation type="submission" date="2016-10" db="EMBL/GenBank/DDBJ databases">
        <authorList>
            <person name="de Groot N.N."/>
        </authorList>
    </citation>
    <scope>NUCLEOTIDE SEQUENCE [LARGE SCALE GENOMIC DNA]</scope>
    <source>
        <strain evidence="5 6">CGMCC 4.6945</strain>
    </source>
</reference>
<keyword evidence="1 5" id="KW-0808">Transferase</keyword>
<proteinExistence type="predicted"/>
<feature type="domain" description="N-acetyltransferase" evidence="4">
    <location>
        <begin position="25"/>
        <end position="171"/>
    </location>
</feature>
<evidence type="ECO:0000256" key="3">
    <source>
        <dbReference type="SAM" id="MobiDB-lite"/>
    </source>
</evidence>
<dbReference type="PROSITE" id="PS51186">
    <property type="entry name" value="GNAT"/>
    <property type="match status" value="1"/>
</dbReference>
<dbReference type="STRING" id="988821.SAMN05421867_105217"/>
<dbReference type="PANTHER" id="PTHR43877">
    <property type="entry name" value="AMINOALKYLPHOSPHONATE N-ACETYLTRANSFERASE-RELATED-RELATED"/>
    <property type="match status" value="1"/>
</dbReference>
<dbReference type="RefSeq" id="WP_239078960.1">
    <property type="nucleotide sequence ID" value="NZ_BONM01000025.1"/>
</dbReference>
<sequence length="191" mass="19977">MSEPAVPTGTSTGTSTGADAGTGGVARRPLAPDDLPAVMALERELFGPTAWSEDSMRAELDGPGRTYLAAVDTATGALVGYAGLWFDGDDAQVMTVATATGHQNRGVARGMLTDLLTEAERLGARTVLLEVRVDNAPAQHLYESLGFERLGTRRNYYPGGIDAYTMRWQPARAAGGPVGGERGTHDEGSPA</sequence>
<dbReference type="InterPro" id="IPR016181">
    <property type="entry name" value="Acyl_CoA_acyltransferase"/>
</dbReference>